<protein>
    <submittedName>
        <fullName evidence="6">FSR family fosmidomycin resistance protein-like MFS transporter</fullName>
    </submittedName>
</protein>
<dbReference type="InterPro" id="IPR036259">
    <property type="entry name" value="MFS_trans_sf"/>
</dbReference>
<evidence type="ECO:0000313" key="7">
    <source>
        <dbReference type="Proteomes" id="UP000294881"/>
    </source>
</evidence>
<dbReference type="Proteomes" id="UP000294881">
    <property type="component" value="Unassembled WGS sequence"/>
</dbReference>
<feature type="transmembrane region" description="Helical" evidence="4">
    <location>
        <begin position="375"/>
        <end position="394"/>
    </location>
</feature>
<name>A0A4R2GQ20_9HYPH</name>
<feature type="transmembrane region" description="Helical" evidence="4">
    <location>
        <begin position="220"/>
        <end position="240"/>
    </location>
</feature>
<keyword evidence="7" id="KW-1185">Reference proteome</keyword>
<evidence type="ECO:0000256" key="3">
    <source>
        <dbReference type="ARBA" id="ARBA00023136"/>
    </source>
</evidence>
<gene>
    <name evidence="6" type="ORF">EV666_11193</name>
</gene>
<evidence type="ECO:0000256" key="2">
    <source>
        <dbReference type="ARBA" id="ARBA00022989"/>
    </source>
</evidence>
<dbReference type="SUPFAM" id="SSF103473">
    <property type="entry name" value="MFS general substrate transporter"/>
    <property type="match status" value="1"/>
</dbReference>
<dbReference type="Gene3D" id="1.20.1250.20">
    <property type="entry name" value="MFS general substrate transporter like domains"/>
    <property type="match status" value="2"/>
</dbReference>
<evidence type="ECO:0000256" key="1">
    <source>
        <dbReference type="ARBA" id="ARBA00022692"/>
    </source>
</evidence>
<dbReference type="InterPro" id="IPR011701">
    <property type="entry name" value="MFS"/>
</dbReference>
<dbReference type="EMBL" id="SLWL01000011">
    <property type="protein sequence ID" value="TCO11818.1"/>
    <property type="molecule type" value="Genomic_DNA"/>
</dbReference>
<feature type="transmembrane region" description="Helical" evidence="4">
    <location>
        <begin position="260"/>
        <end position="278"/>
    </location>
</feature>
<evidence type="ECO:0000256" key="4">
    <source>
        <dbReference type="SAM" id="Phobius"/>
    </source>
</evidence>
<keyword evidence="1 4" id="KW-0812">Transmembrane</keyword>
<proteinExistence type="predicted"/>
<feature type="transmembrane region" description="Helical" evidence="4">
    <location>
        <begin position="290"/>
        <end position="309"/>
    </location>
</feature>
<dbReference type="InterPro" id="IPR020846">
    <property type="entry name" value="MFS_dom"/>
</dbReference>
<dbReference type="PROSITE" id="PS50850">
    <property type="entry name" value="MFS"/>
    <property type="match status" value="1"/>
</dbReference>
<dbReference type="GO" id="GO:0022857">
    <property type="term" value="F:transmembrane transporter activity"/>
    <property type="evidence" value="ECO:0007669"/>
    <property type="project" value="InterPro"/>
</dbReference>
<dbReference type="Pfam" id="PF07690">
    <property type="entry name" value="MFS_1"/>
    <property type="match status" value="1"/>
</dbReference>
<sequence>MSVTTENAGQTAAERTTFQVLGAISLSHLLNDLIQSVLPAIYPVLKREFHLDFAQIGMITLCFYAVSSLIQPLVGIYTDKKPSPFSLAIGMGSSLVGLLLLSVAWSYPVLLLAAMLVGLGSAVFHPEASRVARMASGGRHGLAQSMFQVGGNAGTAMGPLLAAAIVVPQGQHSVAWFSLVALLAIIVLYMVGRWYRDHVARTRASGVQPSRQSPVSRRQLTTALVVLGVLIFSKFFYTASISTYYTFFLIDRFHLSVQQAQLYLFLYLAAVAAGTIAGGPLGDRFGRKPVIWFSILGAAPFTLLLPWASLAWTPVLTMIIGFIIASAFPAIVVYAQELMPGRVGMISGMFFGFAFGMGGLGAALLGVVADHTSIGVVYQICSFLPLAGLLVWFLPKTGGKKPALAR</sequence>
<dbReference type="AlphaFoldDB" id="A0A4R2GQ20"/>
<dbReference type="RefSeq" id="WP_132008535.1">
    <property type="nucleotide sequence ID" value="NZ_JBHUNN010000002.1"/>
</dbReference>
<feature type="transmembrane region" description="Helical" evidence="4">
    <location>
        <begin position="107"/>
        <end position="125"/>
    </location>
</feature>
<dbReference type="CDD" id="cd17478">
    <property type="entry name" value="MFS_FsR"/>
    <property type="match status" value="1"/>
</dbReference>
<dbReference type="OrthoDB" id="9770492at2"/>
<feature type="transmembrane region" description="Helical" evidence="4">
    <location>
        <begin position="146"/>
        <end position="167"/>
    </location>
</feature>
<keyword evidence="2 4" id="KW-1133">Transmembrane helix</keyword>
<evidence type="ECO:0000313" key="6">
    <source>
        <dbReference type="EMBL" id="TCO11818.1"/>
    </source>
</evidence>
<dbReference type="GO" id="GO:0005886">
    <property type="term" value="C:plasma membrane"/>
    <property type="evidence" value="ECO:0007669"/>
    <property type="project" value="TreeGrafter"/>
</dbReference>
<dbReference type="PANTHER" id="PTHR43129">
    <property type="entry name" value="FOSMIDOMYCIN RESISTANCE PROTEIN"/>
    <property type="match status" value="1"/>
</dbReference>
<comment type="caution">
    <text evidence="6">The sequence shown here is derived from an EMBL/GenBank/DDBJ whole genome shotgun (WGS) entry which is preliminary data.</text>
</comment>
<feature type="transmembrane region" description="Helical" evidence="4">
    <location>
        <begin position="315"/>
        <end position="335"/>
    </location>
</feature>
<keyword evidence="3 4" id="KW-0472">Membrane</keyword>
<reference evidence="6 7" key="1">
    <citation type="submission" date="2019-03" db="EMBL/GenBank/DDBJ databases">
        <title>Genomic Encyclopedia of Type Strains, Phase IV (KMG-IV): sequencing the most valuable type-strain genomes for metagenomic binning, comparative biology and taxonomic classification.</title>
        <authorList>
            <person name="Goeker M."/>
        </authorList>
    </citation>
    <scope>NUCLEOTIDE SEQUENCE [LARGE SCALE GENOMIC DNA]</scope>
    <source>
        <strain evidence="6 7">DSM 22958</strain>
    </source>
</reference>
<organism evidence="6 7">
    <name type="scientific">Camelimonas lactis</name>
    <dbReference type="NCBI Taxonomy" id="659006"/>
    <lineage>
        <taxon>Bacteria</taxon>
        <taxon>Pseudomonadati</taxon>
        <taxon>Pseudomonadota</taxon>
        <taxon>Alphaproteobacteria</taxon>
        <taxon>Hyphomicrobiales</taxon>
        <taxon>Chelatococcaceae</taxon>
        <taxon>Camelimonas</taxon>
    </lineage>
</organism>
<evidence type="ECO:0000259" key="5">
    <source>
        <dbReference type="PROSITE" id="PS50850"/>
    </source>
</evidence>
<feature type="transmembrane region" description="Helical" evidence="4">
    <location>
        <begin position="173"/>
        <end position="191"/>
    </location>
</feature>
<feature type="domain" description="Major facilitator superfamily (MFS) profile" evidence="5">
    <location>
        <begin position="20"/>
        <end position="399"/>
    </location>
</feature>
<accession>A0A4R2GQ20</accession>
<dbReference type="PANTHER" id="PTHR43129:SF1">
    <property type="entry name" value="FOSMIDOMYCIN RESISTANCE PROTEIN"/>
    <property type="match status" value="1"/>
</dbReference>
<feature type="transmembrane region" description="Helical" evidence="4">
    <location>
        <begin position="53"/>
        <end position="77"/>
    </location>
</feature>
<feature type="transmembrane region" description="Helical" evidence="4">
    <location>
        <begin position="347"/>
        <end position="369"/>
    </location>
</feature>